<organism evidence="1 2">
    <name type="scientific">Pyronema omphalodes (strain CBS 100304)</name>
    <name type="common">Pyronema confluens</name>
    <dbReference type="NCBI Taxonomy" id="1076935"/>
    <lineage>
        <taxon>Eukaryota</taxon>
        <taxon>Fungi</taxon>
        <taxon>Dikarya</taxon>
        <taxon>Ascomycota</taxon>
        <taxon>Pezizomycotina</taxon>
        <taxon>Pezizomycetes</taxon>
        <taxon>Pezizales</taxon>
        <taxon>Pyronemataceae</taxon>
        <taxon>Pyronema</taxon>
    </lineage>
</organism>
<name>U4LPR8_PYROM</name>
<protein>
    <submittedName>
        <fullName evidence="1">Uncharacterized protein</fullName>
    </submittedName>
</protein>
<accession>U4LPR8</accession>
<dbReference type="AlphaFoldDB" id="U4LPR8"/>
<gene>
    <name evidence="1" type="ORF">PCON_02208</name>
</gene>
<proteinExistence type="predicted"/>
<evidence type="ECO:0000313" key="2">
    <source>
        <dbReference type="Proteomes" id="UP000018144"/>
    </source>
</evidence>
<dbReference type="EMBL" id="HF936260">
    <property type="protein sequence ID" value="CCX33945.1"/>
    <property type="molecule type" value="Genomic_DNA"/>
</dbReference>
<dbReference type="Proteomes" id="UP000018144">
    <property type="component" value="Unassembled WGS sequence"/>
</dbReference>
<evidence type="ECO:0000313" key="1">
    <source>
        <dbReference type="EMBL" id="CCX33945.1"/>
    </source>
</evidence>
<dbReference type="OrthoDB" id="3596604at2759"/>
<keyword evidence="2" id="KW-1185">Reference proteome</keyword>
<sequence length="170" mass="19812">MWRIYDSSEPRNPEADLIRHRNQTGFSVLQYTFKESSRGTFPITVKSDRYVNIMSKCEYSPIISGQAGINMSSPVITDVGGNGTRNQIHPWLEGLSRKGLTVYVNPYAKLNYTERMALGNFTWDDEKYYCGPRCGYTLIYRFLHREEDWSLTKRPHGDFWNCTTEVSEMR</sequence>
<reference evidence="1 2" key="1">
    <citation type="journal article" date="2013" name="PLoS Genet.">
        <title>The genome and development-dependent transcriptomes of Pyronema confluens: a window into fungal evolution.</title>
        <authorList>
            <person name="Traeger S."/>
            <person name="Altegoer F."/>
            <person name="Freitag M."/>
            <person name="Gabaldon T."/>
            <person name="Kempken F."/>
            <person name="Kumar A."/>
            <person name="Marcet-Houben M."/>
            <person name="Poggeler S."/>
            <person name="Stajich J.E."/>
            <person name="Nowrousian M."/>
        </authorList>
    </citation>
    <scope>NUCLEOTIDE SEQUENCE [LARGE SCALE GENOMIC DNA]</scope>
    <source>
        <strain evidence="2">CBS 100304</strain>
        <tissue evidence="1">Vegetative mycelium</tissue>
    </source>
</reference>